<feature type="transmembrane region" description="Helical" evidence="1">
    <location>
        <begin position="81"/>
        <end position="101"/>
    </location>
</feature>
<keyword evidence="1" id="KW-0472">Membrane</keyword>
<dbReference type="AlphaFoldDB" id="A0A1J5SI81"/>
<evidence type="ECO:0000313" key="2">
    <source>
        <dbReference type="EMBL" id="OIR08185.1"/>
    </source>
</evidence>
<name>A0A1J5SI81_9ZZZZ</name>
<feature type="transmembrane region" description="Helical" evidence="1">
    <location>
        <begin position="322"/>
        <end position="341"/>
    </location>
</feature>
<comment type="caution">
    <text evidence="2">The sequence shown here is derived from an EMBL/GenBank/DDBJ whole genome shotgun (WGS) entry which is preliminary data.</text>
</comment>
<dbReference type="EMBL" id="MLJW01000033">
    <property type="protein sequence ID" value="OIR08185.1"/>
    <property type="molecule type" value="Genomic_DNA"/>
</dbReference>
<feature type="transmembrane region" description="Helical" evidence="1">
    <location>
        <begin position="134"/>
        <end position="152"/>
    </location>
</feature>
<keyword evidence="1" id="KW-0812">Transmembrane</keyword>
<feature type="transmembrane region" description="Helical" evidence="1">
    <location>
        <begin position="107"/>
        <end position="127"/>
    </location>
</feature>
<evidence type="ECO:0008006" key="3">
    <source>
        <dbReference type="Google" id="ProtNLM"/>
    </source>
</evidence>
<feature type="transmembrane region" description="Helical" evidence="1">
    <location>
        <begin position="210"/>
        <end position="227"/>
    </location>
</feature>
<evidence type="ECO:0000256" key="1">
    <source>
        <dbReference type="SAM" id="Phobius"/>
    </source>
</evidence>
<organism evidence="2">
    <name type="scientific">mine drainage metagenome</name>
    <dbReference type="NCBI Taxonomy" id="410659"/>
    <lineage>
        <taxon>unclassified sequences</taxon>
        <taxon>metagenomes</taxon>
        <taxon>ecological metagenomes</taxon>
    </lineage>
</organism>
<feature type="transmembrane region" description="Helical" evidence="1">
    <location>
        <begin position="290"/>
        <end position="310"/>
    </location>
</feature>
<protein>
    <recommendedName>
        <fullName evidence="3">Glycosyltransferase RgtA/B/C/D-like domain-containing protein</fullName>
    </recommendedName>
</protein>
<gene>
    <name evidence="2" type="ORF">GALL_96860</name>
</gene>
<feature type="transmembrane region" description="Helical" evidence="1">
    <location>
        <begin position="353"/>
        <end position="374"/>
    </location>
</feature>
<keyword evidence="1" id="KW-1133">Transmembrane helix</keyword>
<proteinExistence type="predicted"/>
<feature type="transmembrane region" description="Helical" evidence="1">
    <location>
        <begin position="381"/>
        <end position="398"/>
    </location>
</feature>
<feature type="transmembrane region" description="Helical" evidence="1">
    <location>
        <begin position="172"/>
        <end position="189"/>
    </location>
</feature>
<reference evidence="2" key="1">
    <citation type="submission" date="2016-10" db="EMBL/GenBank/DDBJ databases">
        <title>Sequence of Gallionella enrichment culture.</title>
        <authorList>
            <person name="Poehlein A."/>
            <person name="Muehling M."/>
            <person name="Daniel R."/>
        </authorList>
    </citation>
    <scope>NUCLEOTIDE SEQUENCE</scope>
</reference>
<accession>A0A1J5SI81</accession>
<sequence length="661" mass="73216">MLIAVFNWRHYFATPYHEQGDAAVNALQIDQAGHLGEIYGNYSRFHFHHPGPAFFYVYAAAERLLCDVIPTGMPPHMAHQLAGLALQSAFFALAITLAASWITAPLFPGLCLVAAALHFGAIGGAFTSIWPPHVLLVPFLAFWVASVSVGSGRGRHLPWLALSGSFLVHGHVAQPLFVLALSCLAYAGLAWHLRRSGDAPRSPWRAFRRAHLWSLGIVLTFLLPLVLDLAKGRESNFAQILRLLGNHSYGHKTLGQALLYFLSFFAYLRNQEILFASTSPANLSFLRDHLWIYATWLAVGVASLAVLARVVGNVRRETRRMLWIMGVFWLATAGLCLRWGVMQTGPMYDFNGYFYYAVIFGLLMMFCALLAEVLPWRRSRWPGTVLIASAAVLGAFRLRPSPVPANDQGVAIRNATLALLRADPHPDAPKMLVFSHDDWPVVASAALALERAGVTIYVEGAWRFMFERRHVLPESLLYDPQANLSVWRFVHATTPQRGAAFLDNLGVVFQPAALSPDRGVVDFSRTGNLPDYTLYGFSTPDGNAVWTNQPRAALQFRPLPATHDVMLSLEASPFLAVRKRDGIDEQPVSVYFDGVRVAAQRVTSAGVVHCLIPKDLWNRTPTVLLTFDLPNARSPLELGFSEDPRKLSLLVTRLTARPARS</sequence>